<keyword evidence="2" id="KW-1185">Reference proteome</keyword>
<accession>A0ABM9XX63</accession>
<reference evidence="1" key="1">
    <citation type="submission" date="2008-12" db="EMBL/GenBank/DDBJ databases">
        <title>Annotation of the Yersinia bercovieri ATCC 43970 genome.</title>
        <authorList>
            <person name="Read T.D."/>
            <person name="Akmal A."/>
            <person name="Bishop-Lilly K."/>
            <person name="Chen P.E."/>
            <person name="Cook C."/>
            <person name="Kiley M.P."/>
            <person name="Lentz S."/>
            <person name="Mateczun A."/>
            <person name="Nagarajan N."/>
            <person name="Nolan N."/>
            <person name="Osborne B.I."/>
            <person name="Pop M."/>
            <person name="Sozhamannan S."/>
            <person name="Stewart A.C."/>
            <person name="Sulakvelidze A."/>
            <person name="Thomason B."/>
            <person name="Willner K."/>
            <person name="Zwick M.E."/>
        </authorList>
    </citation>
    <scope>NUCLEOTIDE SEQUENCE [LARGE SCALE GENOMIC DNA]</scope>
    <source>
        <strain evidence="1">ATCC 43970</strain>
    </source>
</reference>
<comment type="caution">
    <text evidence="1">The sequence shown here is derived from an EMBL/GenBank/DDBJ whole genome shotgun (WGS) entry which is preliminary data.</text>
</comment>
<dbReference type="Proteomes" id="UP000010319">
    <property type="component" value="Unassembled WGS sequence"/>
</dbReference>
<proteinExistence type="predicted"/>
<evidence type="ECO:0000313" key="1">
    <source>
        <dbReference type="EMBL" id="EEQ05996.1"/>
    </source>
</evidence>
<gene>
    <name evidence="1" type="ORF">yberc0001_80</name>
</gene>
<organism evidence="1 2">
    <name type="scientific">Yersinia bercovieri ATCC 43970</name>
    <dbReference type="NCBI Taxonomy" id="349968"/>
    <lineage>
        <taxon>Bacteria</taxon>
        <taxon>Pseudomonadati</taxon>
        <taxon>Pseudomonadota</taxon>
        <taxon>Gammaproteobacteria</taxon>
        <taxon>Enterobacterales</taxon>
        <taxon>Yersiniaceae</taxon>
        <taxon>Yersinia</taxon>
    </lineage>
</organism>
<protein>
    <submittedName>
        <fullName evidence="1">Uncharacterized protein</fullName>
    </submittedName>
</protein>
<name>A0ABM9XX63_YERBE</name>
<evidence type="ECO:0000313" key="2">
    <source>
        <dbReference type="Proteomes" id="UP000010319"/>
    </source>
</evidence>
<sequence length="48" mass="5309">MTGIVTNAMSSETTIASANDISSYMDINKMPWGIFDIRKLSPAIYHSE</sequence>
<dbReference type="EMBL" id="AALC02000037">
    <property type="protein sequence ID" value="EEQ05996.1"/>
    <property type="molecule type" value="Genomic_DNA"/>
</dbReference>